<sequence>MYFWGRAKLHGVEEDIAEERLHLWISRSSGKSTTSHDSLDVERGLIEQQLWEASRREIDQLPSPTDREIDQLLDADS</sequence>
<dbReference type="EnsemblPlants" id="Bo1g078460.1">
    <property type="protein sequence ID" value="Bo1g078460.1"/>
    <property type="gene ID" value="Bo1g078460"/>
</dbReference>
<name>A0A0D3A9B6_BRAOL</name>
<dbReference type="STRING" id="109376.A0A0D3A9B6"/>
<reference evidence="2" key="2">
    <citation type="submission" date="2015-03" db="UniProtKB">
        <authorList>
            <consortium name="EnsemblPlants"/>
        </authorList>
    </citation>
    <scope>IDENTIFICATION</scope>
</reference>
<evidence type="ECO:0000256" key="1">
    <source>
        <dbReference type="SAM" id="MobiDB-lite"/>
    </source>
</evidence>
<dbReference type="HOGENOM" id="CLU_2641522_0_0_1"/>
<dbReference type="AlphaFoldDB" id="A0A0D3A9B6"/>
<proteinExistence type="predicted"/>
<dbReference type="PANTHER" id="PTHR31762">
    <property type="entry name" value="FAS-BINDING FACTOR-LIKE PROTEIN"/>
    <property type="match status" value="1"/>
</dbReference>
<organism evidence="2 3">
    <name type="scientific">Brassica oleracea var. oleracea</name>
    <dbReference type="NCBI Taxonomy" id="109376"/>
    <lineage>
        <taxon>Eukaryota</taxon>
        <taxon>Viridiplantae</taxon>
        <taxon>Streptophyta</taxon>
        <taxon>Embryophyta</taxon>
        <taxon>Tracheophyta</taxon>
        <taxon>Spermatophyta</taxon>
        <taxon>Magnoliopsida</taxon>
        <taxon>eudicotyledons</taxon>
        <taxon>Gunneridae</taxon>
        <taxon>Pentapetalae</taxon>
        <taxon>rosids</taxon>
        <taxon>malvids</taxon>
        <taxon>Brassicales</taxon>
        <taxon>Brassicaceae</taxon>
        <taxon>Brassiceae</taxon>
        <taxon>Brassica</taxon>
    </lineage>
</organism>
<feature type="compositionally biased region" description="Basic and acidic residues" evidence="1">
    <location>
        <begin position="56"/>
        <end position="70"/>
    </location>
</feature>
<protein>
    <submittedName>
        <fullName evidence="2">Uncharacterized protein</fullName>
    </submittedName>
</protein>
<feature type="region of interest" description="Disordered" evidence="1">
    <location>
        <begin position="56"/>
        <end position="77"/>
    </location>
</feature>
<reference evidence="2 3" key="1">
    <citation type="journal article" date="2014" name="Genome Biol.">
        <title>Transcriptome and methylome profiling reveals relics of genome dominance in the mesopolyploid Brassica oleracea.</title>
        <authorList>
            <person name="Parkin I.A."/>
            <person name="Koh C."/>
            <person name="Tang H."/>
            <person name="Robinson S.J."/>
            <person name="Kagale S."/>
            <person name="Clarke W.E."/>
            <person name="Town C.D."/>
            <person name="Nixon J."/>
            <person name="Krishnakumar V."/>
            <person name="Bidwell S.L."/>
            <person name="Denoeud F."/>
            <person name="Belcram H."/>
            <person name="Links M.G."/>
            <person name="Just J."/>
            <person name="Clarke C."/>
            <person name="Bender T."/>
            <person name="Huebert T."/>
            <person name="Mason A.S."/>
            <person name="Pires J.C."/>
            <person name="Barker G."/>
            <person name="Moore J."/>
            <person name="Walley P.G."/>
            <person name="Manoli S."/>
            <person name="Batley J."/>
            <person name="Edwards D."/>
            <person name="Nelson M.N."/>
            <person name="Wang X."/>
            <person name="Paterson A.H."/>
            <person name="King G."/>
            <person name="Bancroft I."/>
            <person name="Chalhoub B."/>
            <person name="Sharpe A.G."/>
        </authorList>
    </citation>
    <scope>NUCLEOTIDE SEQUENCE</scope>
    <source>
        <strain evidence="2 3">cv. TO1000</strain>
    </source>
</reference>
<dbReference type="PANTHER" id="PTHR31762:SF4">
    <property type="entry name" value="COILED-COIL DOMAIN-CONTAINING PROTEIN SCD2"/>
    <property type="match status" value="1"/>
</dbReference>
<dbReference type="InterPro" id="IPR040321">
    <property type="entry name" value="SCD2-like"/>
</dbReference>
<dbReference type="OMA" id="DRFEFWV"/>
<evidence type="ECO:0000313" key="3">
    <source>
        <dbReference type="Proteomes" id="UP000032141"/>
    </source>
</evidence>
<keyword evidence="3" id="KW-1185">Reference proteome</keyword>
<evidence type="ECO:0000313" key="2">
    <source>
        <dbReference type="EnsemblPlants" id="Bo1g078460.1"/>
    </source>
</evidence>
<accession>A0A0D3A9B6</accession>
<dbReference type="Gramene" id="Bo1g078460.1">
    <property type="protein sequence ID" value="Bo1g078460.1"/>
    <property type="gene ID" value="Bo1g078460"/>
</dbReference>
<dbReference type="GO" id="GO:0000911">
    <property type="term" value="P:cytokinesis by cell plate formation"/>
    <property type="evidence" value="ECO:0007669"/>
    <property type="project" value="InterPro"/>
</dbReference>
<dbReference type="Proteomes" id="UP000032141">
    <property type="component" value="Chromosome C1"/>
</dbReference>